<dbReference type="GO" id="GO:0005737">
    <property type="term" value="C:cytoplasm"/>
    <property type="evidence" value="ECO:0007669"/>
    <property type="project" value="TreeGrafter"/>
</dbReference>
<dbReference type="CDD" id="cd03677">
    <property type="entry name" value="MM_CoA_mutase_beta"/>
    <property type="match status" value="1"/>
</dbReference>
<dbReference type="InterPro" id="IPR016176">
    <property type="entry name" value="Cbl-dep_enz_cat"/>
</dbReference>
<dbReference type="GO" id="GO:0019678">
    <property type="term" value="P:propionate metabolic process, methylmalonyl pathway"/>
    <property type="evidence" value="ECO:0007669"/>
    <property type="project" value="TreeGrafter"/>
</dbReference>
<dbReference type="PANTHER" id="PTHR48101:SF4">
    <property type="entry name" value="METHYLMALONYL-COA MUTASE, MITOCHONDRIAL"/>
    <property type="match status" value="1"/>
</dbReference>
<keyword evidence="5" id="KW-0170">Cobalt</keyword>
<comment type="caution">
    <text evidence="7">The sequence shown here is derived from an EMBL/GenBank/DDBJ whole genome shotgun (WGS) entry which is preliminary data.</text>
</comment>
<dbReference type="GO" id="GO:0031419">
    <property type="term" value="F:cobalamin binding"/>
    <property type="evidence" value="ECO:0007669"/>
    <property type="project" value="UniProtKB-KW"/>
</dbReference>
<evidence type="ECO:0000313" key="8">
    <source>
        <dbReference type="Proteomes" id="UP000220527"/>
    </source>
</evidence>
<evidence type="ECO:0000256" key="2">
    <source>
        <dbReference type="ARBA" id="ARBA00008465"/>
    </source>
</evidence>
<feature type="domain" description="Methylmalonyl-CoA mutase alpha/beta chain catalytic" evidence="6">
    <location>
        <begin position="49"/>
        <end position="550"/>
    </location>
</feature>
<evidence type="ECO:0000256" key="3">
    <source>
        <dbReference type="ARBA" id="ARBA00022628"/>
    </source>
</evidence>
<proteinExistence type="inferred from homology"/>
<dbReference type="GO" id="GO:0004494">
    <property type="term" value="F:methylmalonyl-CoA mutase activity"/>
    <property type="evidence" value="ECO:0007669"/>
    <property type="project" value="UniProtKB-EC"/>
</dbReference>
<keyword evidence="3" id="KW-0846">Cobalamin</keyword>
<accession>A0A2A6RLU7</accession>
<evidence type="ECO:0000256" key="4">
    <source>
        <dbReference type="ARBA" id="ARBA00023235"/>
    </source>
</evidence>
<keyword evidence="8" id="KW-1185">Reference proteome</keyword>
<gene>
    <name evidence="7" type="ORF">CJ255_05575</name>
</gene>
<comment type="similarity">
    <text evidence="2">Belongs to the methylmalonyl-CoA mutase family.</text>
</comment>
<sequence>MTHDPTVQAPGDAATPLFDMFAPASYEAWRAAAEKTLKGVPFEKKLLTKTYEGLQLQPIYNAADVAELPQVASLPGQAPFLRGTQAEGYLAHPWMVAQELPYPTASAVNQAAHEDLPRGLSMLHVILDQASRHGFDPDQAPVPIVGQGGTSLASSADLLVLLEGIDLAKTPIRMAAGTAGLPLLALLLATYEGDPADLRGGLLMDPLAVLAAHGALQGPLAQNYDELAALTAWALEHAPHLQTIEVATHPYHNAGASVVQDLAFALATGVAYLRAMQERGLEVNRVAPRMQFAFSVGAPFFIEMARLRAARMLWARIVAAFGGDEQAQRMHIHARTSAWTKTRNDAYNNMLRATSEAFAAVMGGCTSLHVSPFDEPLGLPDEFSRRVARNVQIILQEECHFVRLIDPAGGAWAVEKLTDEIARLAWTLFQEVEGQGGMVAALAAGLPQTQITATRHERFSQIGQRREVIIGANMFVNLKEQQPTARTVDYAALQVERSTEVGHLRAARDPAALQSALAEVAGNAPQVWITGAVAAARLGATIGELAVTLRGPTSPTNCITPLPAHRASEQFEALRQNAEQYAARTGARPSVFLAGMGPLAQHKARADFATGFFEAGGFAVISGSGFTSPEEAAEAAQASGAPIVVICATDDRYPELVPPLTKLLKTANPETTVILAGYPSEQLEAHRAAGVDEFIHLRADCYAILAHLQQTKGVAS</sequence>
<comment type="cofactor">
    <cofactor evidence="1">
        <name>adenosylcob(III)alamin</name>
        <dbReference type="ChEBI" id="CHEBI:18408"/>
    </cofactor>
</comment>
<dbReference type="GO" id="GO:0046872">
    <property type="term" value="F:metal ion binding"/>
    <property type="evidence" value="ECO:0007669"/>
    <property type="project" value="InterPro"/>
</dbReference>
<dbReference type="OrthoDB" id="9762378at2"/>
<evidence type="ECO:0000256" key="1">
    <source>
        <dbReference type="ARBA" id="ARBA00001922"/>
    </source>
</evidence>
<dbReference type="Pfam" id="PF01642">
    <property type="entry name" value="MM_CoA_mutase"/>
    <property type="match status" value="1"/>
</dbReference>
<keyword evidence="4" id="KW-0413">Isomerase</keyword>
<protein>
    <submittedName>
        <fullName evidence="7">Methylmalonyl-CoA mutase</fullName>
    </submittedName>
</protein>
<dbReference type="InterPro" id="IPR006098">
    <property type="entry name" value="MMCoA_mutase_a_cat"/>
</dbReference>
<dbReference type="Gene3D" id="3.20.20.240">
    <property type="entry name" value="Methylmalonyl-CoA mutase"/>
    <property type="match status" value="1"/>
</dbReference>
<dbReference type="NCBIfam" id="TIGR00641">
    <property type="entry name" value="acid_CoA_mut_N"/>
    <property type="match status" value="1"/>
</dbReference>
<dbReference type="EMBL" id="NQWI01000016">
    <property type="protein sequence ID" value="PDW04042.1"/>
    <property type="molecule type" value="Genomic_DNA"/>
</dbReference>
<evidence type="ECO:0000259" key="6">
    <source>
        <dbReference type="Pfam" id="PF01642"/>
    </source>
</evidence>
<reference evidence="8" key="1">
    <citation type="submission" date="2017-08" db="EMBL/GenBank/DDBJ databases">
        <authorList>
            <person name="Grouzdev D.S."/>
            <person name="Gaisin V.A."/>
            <person name="Rysina M.S."/>
            <person name="Gorlenko V.M."/>
        </authorList>
    </citation>
    <scope>NUCLEOTIDE SEQUENCE [LARGE SCALE GENOMIC DNA]</scope>
    <source>
        <strain evidence="8">Kir15-3F</strain>
    </source>
</reference>
<evidence type="ECO:0000256" key="5">
    <source>
        <dbReference type="ARBA" id="ARBA00023285"/>
    </source>
</evidence>
<evidence type="ECO:0000313" key="7">
    <source>
        <dbReference type="EMBL" id="PDW04042.1"/>
    </source>
</evidence>
<dbReference type="RefSeq" id="WP_097643105.1">
    <property type="nucleotide sequence ID" value="NZ_NQWI01000016.1"/>
</dbReference>
<dbReference type="AlphaFoldDB" id="A0A2A6RLU7"/>
<dbReference type="InterPro" id="IPR006099">
    <property type="entry name" value="MeMalonylCoA_mutase_a/b_cat"/>
</dbReference>
<dbReference type="PANTHER" id="PTHR48101">
    <property type="entry name" value="METHYLMALONYL-COA MUTASE, MITOCHONDRIAL-RELATED"/>
    <property type="match status" value="1"/>
</dbReference>
<dbReference type="SUPFAM" id="SSF52242">
    <property type="entry name" value="Cobalamin (vitamin B12)-binding domain"/>
    <property type="match status" value="1"/>
</dbReference>
<name>A0A2A6RLU7_9CHLR</name>
<dbReference type="SUPFAM" id="SSF51703">
    <property type="entry name" value="Cobalamin (vitamin B12)-dependent enzymes"/>
    <property type="match status" value="1"/>
</dbReference>
<organism evidence="7 8">
    <name type="scientific">Candidatus Viridilinea mediisalina</name>
    <dbReference type="NCBI Taxonomy" id="2024553"/>
    <lineage>
        <taxon>Bacteria</taxon>
        <taxon>Bacillati</taxon>
        <taxon>Chloroflexota</taxon>
        <taxon>Chloroflexia</taxon>
        <taxon>Chloroflexales</taxon>
        <taxon>Chloroflexineae</taxon>
        <taxon>Oscillochloridaceae</taxon>
        <taxon>Candidatus Viridilinea</taxon>
    </lineage>
</organism>
<dbReference type="Gene3D" id="3.40.50.280">
    <property type="entry name" value="Cobalamin-binding domain"/>
    <property type="match status" value="1"/>
</dbReference>
<dbReference type="Proteomes" id="UP000220527">
    <property type="component" value="Unassembled WGS sequence"/>
</dbReference>
<dbReference type="InterPro" id="IPR036724">
    <property type="entry name" value="Cobalamin-bd_sf"/>
</dbReference>